<dbReference type="Gene3D" id="3.30.565.10">
    <property type="entry name" value="Histidine kinase-like ATPase, C-terminal domain"/>
    <property type="match status" value="1"/>
</dbReference>
<evidence type="ECO:0000256" key="4">
    <source>
        <dbReference type="ARBA" id="ARBA00022553"/>
    </source>
</evidence>
<dbReference type="Pfam" id="PF13188">
    <property type="entry name" value="PAS_8"/>
    <property type="match status" value="1"/>
</dbReference>
<evidence type="ECO:0000313" key="15">
    <source>
        <dbReference type="Proteomes" id="UP000291269"/>
    </source>
</evidence>
<dbReference type="InterPro" id="IPR000014">
    <property type="entry name" value="PAS"/>
</dbReference>
<dbReference type="Pfam" id="PF00512">
    <property type="entry name" value="HisKA"/>
    <property type="match status" value="1"/>
</dbReference>
<evidence type="ECO:0000259" key="11">
    <source>
        <dbReference type="PROSITE" id="PS50110"/>
    </source>
</evidence>
<dbReference type="Pfam" id="PF08447">
    <property type="entry name" value="PAS_3"/>
    <property type="match status" value="4"/>
</dbReference>
<dbReference type="InterPro" id="IPR013655">
    <property type="entry name" value="PAS_fold_3"/>
</dbReference>
<keyword evidence="6" id="KW-0418">Kinase</keyword>
<feature type="domain" description="PAC" evidence="13">
    <location>
        <begin position="204"/>
        <end position="256"/>
    </location>
</feature>
<evidence type="ECO:0000256" key="6">
    <source>
        <dbReference type="ARBA" id="ARBA00022777"/>
    </source>
</evidence>
<dbReference type="Gene3D" id="1.10.287.130">
    <property type="match status" value="1"/>
</dbReference>
<dbReference type="PROSITE" id="PS50112">
    <property type="entry name" value="PAS"/>
    <property type="match status" value="1"/>
</dbReference>
<organism evidence="14 15">
    <name type="scientific">Candidatus Borkfalkia ceftriaxoniphila</name>
    <dbReference type="NCBI Taxonomy" id="2508949"/>
    <lineage>
        <taxon>Bacteria</taxon>
        <taxon>Bacillati</taxon>
        <taxon>Bacillota</taxon>
        <taxon>Clostridia</taxon>
        <taxon>Christensenellales</taxon>
        <taxon>Christensenellaceae</taxon>
        <taxon>Candidatus Borkfalkia</taxon>
    </lineage>
</organism>
<evidence type="ECO:0000256" key="2">
    <source>
        <dbReference type="ARBA" id="ARBA00012438"/>
    </source>
</evidence>
<feature type="domain" description="PAS" evidence="12">
    <location>
        <begin position="6"/>
        <end position="45"/>
    </location>
</feature>
<dbReference type="PANTHER" id="PTHR43047">
    <property type="entry name" value="TWO-COMPONENT HISTIDINE PROTEIN KINASE"/>
    <property type="match status" value="1"/>
</dbReference>
<dbReference type="SUPFAM" id="SSF47384">
    <property type="entry name" value="Homodimeric domain of signal transducing histidine kinase"/>
    <property type="match status" value="1"/>
</dbReference>
<sequence length="1535" mass="172257">MPSRVTMEQMTEILDNTPTAIYVTAADDYELMYANRAAKKVLGWSSFPSGAKCYELAGFSVPCPFCQVKNMRRDSLLVREFSFASAARIFQLSGKFIDWAGRLAHIEYIEDVTEKKQAAEQVAAREKDLRETVASIPCGLSVYRFDKGEISPVFHNNAFYRIMGYSVEHIRNIEHYTSFLNVHEEDLPVLQAKIQRAIAANGRTSYTYRVFNDRKGEYVWIRLDGSVKEQKDGSKLLYGVYNDVGEQLRLQSELTQTTEKMQEIVNAIPGGVAIYKISDILETKYFSDGVPALTGYTAEEYRKMTQGDASGLIYWQDRENVLAAVGGVIASNTAAELEFRKQHRDGHIVWVHAQAKQIGEENGFPLVQCVFHNISKLKETQRELDHLVNSIPGGIASFKAEDGRLTPVFVSDGVAALVGYSREEFDMLQAVYEPDRERVNAALSAALESGEAMDVSYRMRHKDGSIVWIHLNGRLMGPKADVTVFYAVFTGMSAETRLFQSIADETADGIYVIDKKTYELLYCNESKAMFSGTAHFAGQKCYETLHGNSAPCDFCTMNQYRADGEEHEIAVGGDRYYTSRFKETDWNGIPAYVQYIRDATEEVELRREKERLELYFQTVVKNLPDGISVVRCESDGSLTTEFLSDGFAALMRMTARQAEGRYKDDLFAGVHAEDAAAGRKKLQKFLSGGEGRLEMELRFLTGDGVYQWTKCTISLIQSLDGYKRLYTVYTDISDTVRAKEQFRKQYDEFIMQHYRVTEPNVLILGHCNITNNVILEIDDHTDSDLLKTFGSSREDFFRGISRLVVDEEKQKEFCNKFFNEPSIAAFHRRDTEQVMSCYVKFPKEEKGRYVQFKVNLLETPDTGDITGVLTVTDVTEQTITDRIMHHLSVTSYDYVIDLKLDEDSFSVLVYNQAAHCAPPPSGTHSARVADMAEKHVVPKDAARYRALLEPEGIKKRLSAEKGYTFSYSLIDESGDIRTKSMSVSAIDLRLGRVCLVCADITDSVREQQGLLNMIAYTFDLACFIDIATERLTMYTRETILKSLPPHVVEQYDRNMQEFISRYGTEKDMSAAVRQFRLKSMLERLRAQPAGYDYVFPYREEEEILFKQVNVLWGDLNHRTVCLVRADVTDLILSERKNKAALEKALSAAEDANRAKSDFLSSMSHDIRTPMNAITGMTALADAHIDNKAKVSDCLRKISVSSKHLLSLINDVLDMSKLDGAKITLNRVAISLSALENQLSSIIQPQAEASGVEFVSRLENIAHEGFYGDPLRVNQILINLLSNAVKFTPAGGKVEFCIEEIASSRPNRARYRFVVRDNGIGMQKEFMAHMFSPFARSRRAADIEGTGLGLSISKRLVDLMEGSIRAESEPGKGTAFFVQLDFEVASDLKAEIVSAPLSAETEENIYRGRNFLVAEDSRINAEIICELLSMRGAKTQVAVNGVRAVQAFAASEAGTFDAIFMDIMMPEMNGYEATRAIRALNRPDAESIPVIAMTANAFAEDVHAAMEAGMNAHVAKPVDLDVLRAALEKTLSAKEG</sequence>
<dbReference type="RefSeq" id="WP_129226272.1">
    <property type="nucleotide sequence ID" value="NZ_SDOZ01000002.1"/>
</dbReference>
<dbReference type="InterPro" id="IPR036890">
    <property type="entry name" value="HATPase_C_sf"/>
</dbReference>
<evidence type="ECO:0000256" key="7">
    <source>
        <dbReference type="ARBA" id="ARBA00023012"/>
    </source>
</evidence>
<evidence type="ECO:0000259" key="12">
    <source>
        <dbReference type="PROSITE" id="PS50112"/>
    </source>
</evidence>
<dbReference type="InterPro" id="IPR000700">
    <property type="entry name" value="PAS-assoc_C"/>
</dbReference>
<dbReference type="InterPro" id="IPR035965">
    <property type="entry name" value="PAS-like_dom_sf"/>
</dbReference>
<protein>
    <recommendedName>
        <fullName evidence="3">Stage 0 sporulation protein A homolog</fullName>
        <ecNumber evidence="2">2.7.13.3</ecNumber>
    </recommendedName>
</protein>
<dbReference type="EMBL" id="SDOZ01000002">
    <property type="protein sequence ID" value="RXZ62474.1"/>
    <property type="molecule type" value="Genomic_DNA"/>
</dbReference>
<comment type="caution">
    <text evidence="14">The sequence shown here is derived from an EMBL/GenBank/DDBJ whole genome shotgun (WGS) entry which is preliminary data.</text>
</comment>
<dbReference type="CDD" id="cd17546">
    <property type="entry name" value="REC_hyHK_CKI1_RcsC-like"/>
    <property type="match status" value="1"/>
</dbReference>
<dbReference type="SMART" id="SM00388">
    <property type="entry name" value="HisKA"/>
    <property type="match status" value="1"/>
</dbReference>
<dbReference type="SMART" id="SM00091">
    <property type="entry name" value="PAS"/>
    <property type="match status" value="6"/>
</dbReference>
<dbReference type="SMART" id="SM00387">
    <property type="entry name" value="HATPase_c"/>
    <property type="match status" value="1"/>
</dbReference>
<keyword evidence="5" id="KW-0808">Transferase</keyword>
<comment type="function">
    <text evidence="8">May play the central regulatory role in sporulation. It may be an element of the effector pathway responsible for the activation of sporulation genes in response to nutritional stress. Spo0A may act in concert with spo0H (a sigma factor) to control the expression of some genes that are critical to the sporulation process.</text>
</comment>
<dbReference type="InterPro" id="IPR011006">
    <property type="entry name" value="CheY-like_superfamily"/>
</dbReference>
<dbReference type="Gene3D" id="3.30.450.20">
    <property type="entry name" value="PAS domain"/>
    <property type="match status" value="5"/>
</dbReference>
<dbReference type="SUPFAM" id="SSF55785">
    <property type="entry name" value="PYP-like sensor domain (PAS domain)"/>
    <property type="match status" value="4"/>
</dbReference>
<feature type="domain" description="Response regulatory" evidence="11">
    <location>
        <begin position="1409"/>
        <end position="1530"/>
    </location>
</feature>
<dbReference type="EC" id="2.7.13.3" evidence="2"/>
<dbReference type="SUPFAM" id="SSF55874">
    <property type="entry name" value="ATPase domain of HSP90 chaperone/DNA topoisomerase II/histidine kinase"/>
    <property type="match status" value="1"/>
</dbReference>
<dbReference type="InterPro" id="IPR036097">
    <property type="entry name" value="HisK_dim/P_sf"/>
</dbReference>
<keyword evidence="15" id="KW-1185">Reference proteome</keyword>
<feature type="modified residue" description="4-aspartylphosphate" evidence="9">
    <location>
        <position position="1461"/>
    </location>
</feature>
<dbReference type="CDD" id="cd00130">
    <property type="entry name" value="PAS"/>
    <property type="match status" value="3"/>
</dbReference>
<dbReference type="InterPro" id="IPR001610">
    <property type="entry name" value="PAC"/>
</dbReference>
<dbReference type="PRINTS" id="PR00344">
    <property type="entry name" value="BCTRLSENSOR"/>
</dbReference>
<dbReference type="GO" id="GO:0000155">
    <property type="term" value="F:phosphorelay sensor kinase activity"/>
    <property type="evidence" value="ECO:0007669"/>
    <property type="project" value="InterPro"/>
</dbReference>
<dbReference type="InterPro" id="IPR003594">
    <property type="entry name" value="HATPase_dom"/>
</dbReference>
<accession>A0A4Q2KCZ9</accession>
<dbReference type="Gene3D" id="3.40.50.2300">
    <property type="match status" value="1"/>
</dbReference>
<evidence type="ECO:0000313" key="14">
    <source>
        <dbReference type="EMBL" id="RXZ62474.1"/>
    </source>
</evidence>
<evidence type="ECO:0000259" key="10">
    <source>
        <dbReference type="PROSITE" id="PS50109"/>
    </source>
</evidence>
<evidence type="ECO:0000256" key="9">
    <source>
        <dbReference type="PROSITE-ProRule" id="PRU00169"/>
    </source>
</evidence>
<dbReference type="CDD" id="cd00082">
    <property type="entry name" value="HisKA"/>
    <property type="match status" value="1"/>
</dbReference>
<dbReference type="SMART" id="SM00086">
    <property type="entry name" value="PAC"/>
    <property type="match status" value="4"/>
</dbReference>
<keyword evidence="7" id="KW-0902">Two-component regulatory system</keyword>
<dbReference type="InterPro" id="IPR001789">
    <property type="entry name" value="Sig_transdc_resp-reg_receiver"/>
</dbReference>
<dbReference type="PROSITE" id="PS50113">
    <property type="entry name" value="PAC"/>
    <property type="match status" value="3"/>
</dbReference>
<dbReference type="Pfam" id="PF00072">
    <property type="entry name" value="Response_reg"/>
    <property type="match status" value="1"/>
</dbReference>
<feature type="domain" description="PAC" evidence="13">
    <location>
        <begin position="693"/>
        <end position="744"/>
    </location>
</feature>
<dbReference type="SUPFAM" id="SSF52172">
    <property type="entry name" value="CheY-like"/>
    <property type="match status" value="1"/>
</dbReference>
<evidence type="ECO:0000256" key="3">
    <source>
        <dbReference type="ARBA" id="ARBA00018672"/>
    </source>
</evidence>
<keyword evidence="4 9" id="KW-0597">Phosphoprotein</keyword>
<name>A0A4Q2KCZ9_9FIRM</name>
<dbReference type="OrthoDB" id="9790669at2"/>
<evidence type="ECO:0000256" key="5">
    <source>
        <dbReference type="ARBA" id="ARBA00022679"/>
    </source>
</evidence>
<feature type="domain" description="Histidine kinase" evidence="10">
    <location>
        <begin position="1161"/>
        <end position="1383"/>
    </location>
</feature>
<dbReference type="NCBIfam" id="TIGR00229">
    <property type="entry name" value="sensory_box"/>
    <property type="match status" value="3"/>
</dbReference>
<gene>
    <name evidence="14" type="ORF">ESZ91_06350</name>
</gene>
<comment type="catalytic activity">
    <reaction evidence="1">
        <text>ATP + protein L-histidine = ADP + protein N-phospho-L-histidine.</text>
        <dbReference type="EC" id="2.7.13.3"/>
    </reaction>
</comment>
<dbReference type="Proteomes" id="UP000291269">
    <property type="component" value="Unassembled WGS sequence"/>
</dbReference>
<dbReference type="PROSITE" id="PS50109">
    <property type="entry name" value="HIS_KIN"/>
    <property type="match status" value="1"/>
</dbReference>
<dbReference type="InterPro" id="IPR003661">
    <property type="entry name" value="HisK_dim/P_dom"/>
</dbReference>
<dbReference type="InterPro" id="IPR005467">
    <property type="entry name" value="His_kinase_dom"/>
</dbReference>
<dbReference type="InterPro" id="IPR004358">
    <property type="entry name" value="Sig_transdc_His_kin-like_C"/>
</dbReference>
<proteinExistence type="predicted"/>
<feature type="domain" description="PAC" evidence="13">
    <location>
        <begin position="335"/>
        <end position="386"/>
    </location>
</feature>
<evidence type="ECO:0000256" key="1">
    <source>
        <dbReference type="ARBA" id="ARBA00000085"/>
    </source>
</evidence>
<dbReference type="PANTHER" id="PTHR43047:SF64">
    <property type="entry name" value="HISTIDINE KINASE CONTAINING CHEY-HOMOLOGOUS RECEIVER DOMAIN AND PAS DOMAIN-RELATED"/>
    <property type="match status" value="1"/>
</dbReference>
<dbReference type="Pfam" id="PF02518">
    <property type="entry name" value="HATPase_c"/>
    <property type="match status" value="1"/>
</dbReference>
<evidence type="ECO:0000256" key="8">
    <source>
        <dbReference type="ARBA" id="ARBA00024867"/>
    </source>
</evidence>
<dbReference type="PROSITE" id="PS50110">
    <property type="entry name" value="RESPONSE_REGULATORY"/>
    <property type="match status" value="1"/>
</dbReference>
<dbReference type="SMART" id="SM00448">
    <property type="entry name" value="REC"/>
    <property type="match status" value="1"/>
</dbReference>
<reference evidence="14 15" key="1">
    <citation type="journal article" date="2019" name="Gut">
        <title>Antibiotics-induced monodominance of a novel gut bacterial order.</title>
        <authorList>
            <person name="Hildebrand F."/>
            <person name="Moitinho-Silva L."/>
            <person name="Blasche S."/>
            <person name="Jahn M.T."/>
            <person name="Gossmann T.I."/>
            <person name="Heuerta-Cepas J."/>
            <person name="Hercog R."/>
            <person name="Luetge M."/>
            <person name="Bahram M."/>
            <person name="Pryszlak A."/>
            <person name="Alves R.J."/>
            <person name="Waszak S.M."/>
            <person name="Zhu A."/>
            <person name="Ye L."/>
            <person name="Costea P.I."/>
            <person name="Aalvink S."/>
            <person name="Belzer C."/>
            <person name="Forslund S.K."/>
            <person name="Sunagawa S."/>
            <person name="Hentschel U."/>
            <person name="Merten C."/>
            <person name="Patil K.R."/>
            <person name="Benes V."/>
            <person name="Bork P."/>
        </authorList>
    </citation>
    <scope>NUCLEOTIDE SEQUENCE [LARGE SCALE GENOMIC DNA]</scope>
    <source>
        <strain evidence="14 15">HDS1380</strain>
    </source>
</reference>
<evidence type="ECO:0000259" key="13">
    <source>
        <dbReference type="PROSITE" id="PS50113"/>
    </source>
</evidence>